<evidence type="ECO:0000256" key="4">
    <source>
        <dbReference type="ARBA" id="ARBA00021581"/>
    </source>
</evidence>
<dbReference type="EC" id="3.6.1.27" evidence="3 14"/>
<dbReference type="AlphaFoldDB" id="A0A1Y0IGA0"/>
<comment type="catalytic activity">
    <reaction evidence="13 14">
        <text>di-trans,octa-cis-undecaprenyl diphosphate + H2O = di-trans,octa-cis-undecaprenyl phosphate + phosphate + H(+)</text>
        <dbReference type="Rhea" id="RHEA:28094"/>
        <dbReference type="ChEBI" id="CHEBI:15377"/>
        <dbReference type="ChEBI" id="CHEBI:15378"/>
        <dbReference type="ChEBI" id="CHEBI:43474"/>
        <dbReference type="ChEBI" id="CHEBI:58405"/>
        <dbReference type="ChEBI" id="CHEBI:60392"/>
        <dbReference type="EC" id="3.6.1.27"/>
    </reaction>
</comment>
<comment type="function">
    <text evidence="14">Catalyzes the dephosphorylation of undecaprenyl diphosphate (UPP). Confers resistance to bacitracin.</text>
</comment>
<evidence type="ECO:0000256" key="14">
    <source>
        <dbReference type="HAMAP-Rule" id="MF_01006"/>
    </source>
</evidence>
<keyword evidence="7 14" id="KW-0378">Hydrolase</keyword>
<feature type="transmembrane region" description="Helical" evidence="14">
    <location>
        <begin position="189"/>
        <end position="209"/>
    </location>
</feature>
<keyword evidence="14" id="KW-0961">Cell wall biogenesis/degradation</keyword>
<dbReference type="RefSeq" id="WP_087463196.1">
    <property type="nucleotide sequence ID" value="NZ_CP021425.1"/>
</dbReference>
<dbReference type="PANTHER" id="PTHR30622">
    <property type="entry name" value="UNDECAPRENYL-DIPHOSPHATASE"/>
    <property type="match status" value="1"/>
</dbReference>
<dbReference type="InterPro" id="IPR003824">
    <property type="entry name" value="UppP"/>
</dbReference>
<keyword evidence="16" id="KW-1185">Reference proteome</keyword>
<keyword evidence="8 14" id="KW-1133">Transmembrane helix</keyword>
<gene>
    <name evidence="14" type="primary">uppP</name>
    <name evidence="15" type="ORF">OLMES_4418</name>
</gene>
<dbReference type="GO" id="GO:0046677">
    <property type="term" value="P:response to antibiotic"/>
    <property type="evidence" value="ECO:0007669"/>
    <property type="project" value="UniProtKB-UniRule"/>
</dbReference>
<evidence type="ECO:0000256" key="10">
    <source>
        <dbReference type="ARBA" id="ARBA00023251"/>
    </source>
</evidence>
<evidence type="ECO:0000256" key="9">
    <source>
        <dbReference type="ARBA" id="ARBA00023136"/>
    </source>
</evidence>
<evidence type="ECO:0000256" key="5">
    <source>
        <dbReference type="ARBA" id="ARBA00022475"/>
    </source>
</evidence>
<comment type="subcellular location">
    <subcellularLocation>
        <location evidence="1 14">Cell membrane</location>
        <topology evidence="1 14">Multi-pass membrane protein</topology>
    </subcellularLocation>
</comment>
<dbReference type="GO" id="GO:0071555">
    <property type="term" value="P:cell wall organization"/>
    <property type="evidence" value="ECO:0007669"/>
    <property type="project" value="UniProtKB-KW"/>
</dbReference>
<reference evidence="15 16" key="1">
    <citation type="submission" date="2017-05" db="EMBL/GenBank/DDBJ databases">
        <title>Genomic insights into alkan degradation activity of Oleiphilus messinensis.</title>
        <authorList>
            <person name="Kozyavkin S.A."/>
            <person name="Slesarev A.I."/>
            <person name="Golyshin P.N."/>
            <person name="Korzhenkov A."/>
            <person name="Golyshina O.N."/>
            <person name="Toshchakov S.V."/>
        </authorList>
    </citation>
    <scope>NUCLEOTIDE SEQUENCE [LARGE SCALE GENOMIC DNA]</scope>
    <source>
        <strain evidence="15 16">ME102</strain>
    </source>
</reference>
<accession>A0A1Y0IGA0</accession>
<dbReference type="HAMAP" id="MF_01006">
    <property type="entry name" value="Undec_diphosphatase"/>
    <property type="match status" value="1"/>
</dbReference>
<keyword evidence="14" id="KW-0133">Cell shape</keyword>
<evidence type="ECO:0000256" key="6">
    <source>
        <dbReference type="ARBA" id="ARBA00022692"/>
    </source>
</evidence>
<evidence type="ECO:0000256" key="13">
    <source>
        <dbReference type="ARBA" id="ARBA00047594"/>
    </source>
</evidence>
<feature type="transmembrane region" description="Helical" evidence="14">
    <location>
        <begin position="40"/>
        <end position="59"/>
    </location>
</feature>
<feature type="transmembrane region" description="Helical" evidence="14">
    <location>
        <begin position="90"/>
        <end position="108"/>
    </location>
</feature>
<feature type="transmembrane region" description="Helical" evidence="14">
    <location>
        <begin position="120"/>
        <end position="137"/>
    </location>
</feature>
<dbReference type="Pfam" id="PF02673">
    <property type="entry name" value="BacA"/>
    <property type="match status" value="1"/>
</dbReference>
<sequence>MDWIQTVVLALIQGLSEFLPISSSAHLILPSQILGWQDQGLAFDVAVHVGSLLAVVLYFRQDVSQLFFAWLKSCPQLVTRPAAIAPDGKLAWMIILATIPAGLAGLVFKDFIEAELRSTMVIAVTTIGFGLLLGFSDRFARSDQGMTSLTWRAALIIGLSQALALIPGTSRSGITMTAALFLGLSRDTAARFSFLLSIPLISAAGLLLGKELYETGTPAEWDTIILGTVLSFISAYCCIHLFLKVLDKMGFAPFVIYRLALGVILLALHFTA</sequence>
<dbReference type="NCBIfam" id="TIGR00753">
    <property type="entry name" value="undec_PP_bacA"/>
    <property type="match status" value="1"/>
</dbReference>
<keyword evidence="6 14" id="KW-0812">Transmembrane</keyword>
<dbReference type="GO" id="GO:0009252">
    <property type="term" value="P:peptidoglycan biosynthetic process"/>
    <property type="evidence" value="ECO:0007669"/>
    <property type="project" value="UniProtKB-KW"/>
</dbReference>
<dbReference type="GO" id="GO:0050380">
    <property type="term" value="F:undecaprenyl-diphosphatase activity"/>
    <property type="evidence" value="ECO:0007669"/>
    <property type="project" value="UniProtKB-UniRule"/>
</dbReference>
<dbReference type="GO" id="GO:0008360">
    <property type="term" value="P:regulation of cell shape"/>
    <property type="evidence" value="ECO:0007669"/>
    <property type="project" value="UniProtKB-KW"/>
</dbReference>
<protein>
    <recommendedName>
        <fullName evidence="4 14">Undecaprenyl-diphosphatase</fullName>
        <ecNumber evidence="3 14">3.6.1.27</ecNumber>
    </recommendedName>
    <alternativeName>
        <fullName evidence="12 14">Bacitracin resistance protein</fullName>
    </alternativeName>
    <alternativeName>
        <fullName evidence="11 14">Undecaprenyl pyrophosphate phosphatase</fullName>
    </alternativeName>
</protein>
<proteinExistence type="inferred from homology"/>
<evidence type="ECO:0000256" key="3">
    <source>
        <dbReference type="ARBA" id="ARBA00012374"/>
    </source>
</evidence>
<evidence type="ECO:0000256" key="8">
    <source>
        <dbReference type="ARBA" id="ARBA00022989"/>
    </source>
</evidence>
<keyword evidence="5 14" id="KW-1003">Cell membrane</keyword>
<name>A0A1Y0IGA0_9GAMM</name>
<evidence type="ECO:0000256" key="1">
    <source>
        <dbReference type="ARBA" id="ARBA00004651"/>
    </source>
</evidence>
<keyword evidence="10 14" id="KW-0046">Antibiotic resistance</keyword>
<comment type="miscellaneous">
    <text evidence="14">Bacitracin is thought to be involved in the inhibition of peptidoglycan synthesis by sequestering undecaprenyl diphosphate, thereby reducing the pool of lipid carrier available.</text>
</comment>
<dbReference type="OrthoDB" id="9808289at2"/>
<dbReference type="PANTHER" id="PTHR30622:SF4">
    <property type="entry name" value="UNDECAPRENYL-DIPHOSPHATASE"/>
    <property type="match status" value="1"/>
</dbReference>
<evidence type="ECO:0000256" key="2">
    <source>
        <dbReference type="ARBA" id="ARBA00010621"/>
    </source>
</evidence>
<keyword evidence="9 14" id="KW-0472">Membrane</keyword>
<dbReference type="NCBIfam" id="NF001393">
    <property type="entry name" value="PRK00281.2-4"/>
    <property type="match status" value="1"/>
</dbReference>
<evidence type="ECO:0000256" key="11">
    <source>
        <dbReference type="ARBA" id="ARBA00032707"/>
    </source>
</evidence>
<evidence type="ECO:0000313" key="15">
    <source>
        <dbReference type="EMBL" id="ARU58414.1"/>
    </source>
</evidence>
<evidence type="ECO:0000313" key="16">
    <source>
        <dbReference type="Proteomes" id="UP000196027"/>
    </source>
</evidence>
<feature type="transmembrane region" description="Helical" evidence="14">
    <location>
        <begin position="149"/>
        <end position="169"/>
    </location>
</feature>
<feature type="transmembrane region" description="Helical" evidence="14">
    <location>
        <begin position="221"/>
        <end position="243"/>
    </location>
</feature>
<feature type="transmembrane region" description="Helical" evidence="14">
    <location>
        <begin position="249"/>
        <end position="270"/>
    </location>
</feature>
<keyword evidence="14" id="KW-0573">Peptidoglycan synthesis</keyword>
<dbReference type="EMBL" id="CP021425">
    <property type="protein sequence ID" value="ARU58414.1"/>
    <property type="molecule type" value="Genomic_DNA"/>
</dbReference>
<evidence type="ECO:0000256" key="7">
    <source>
        <dbReference type="ARBA" id="ARBA00022801"/>
    </source>
</evidence>
<dbReference type="Proteomes" id="UP000196027">
    <property type="component" value="Chromosome"/>
</dbReference>
<dbReference type="KEGG" id="ome:OLMES_4418"/>
<evidence type="ECO:0000256" key="12">
    <source>
        <dbReference type="ARBA" id="ARBA00032932"/>
    </source>
</evidence>
<dbReference type="GO" id="GO:0005886">
    <property type="term" value="C:plasma membrane"/>
    <property type="evidence" value="ECO:0007669"/>
    <property type="project" value="UniProtKB-SubCell"/>
</dbReference>
<comment type="similarity">
    <text evidence="2 14">Belongs to the UppP family.</text>
</comment>
<organism evidence="15 16">
    <name type="scientific">Oleiphilus messinensis</name>
    <dbReference type="NCBI Taxonomy" id="141451"/>
    <lineage>
        <taxon>Bacteria</taxon>
        <taxon>Pseudomonadati</taxon>
        <taxon>Pseudomonadota</taxon>
        <taxon>Gammaproteobacteria</taxon>
        <taxon>Oceanospirillales</taxon>
        <taxon>Oleiphilaceae</taxon>
        <taxon>Oleiphilus</taxon>
    </lineage>
</organism>